<dbReference type="Pfam" id="PF08534">
    <property type="entry name" value="Redoxin"/>
    <property type="match status" value="1"/>
</dbReference>
<dbReference type="InterPro" id="IPR013740">
    <property type="entry name" value="Redoxin"/>
</dbReference>
<name>A0A5N7MVV2_9HYPH</name>
<organism evidence="3 4">
    <name type="scientific">Microvirga tunisiensis</name>
    <dbReference type="NCBI Taxonomy" id="2108360"/>
    <lineage>
        <taxon>Bacteria</taxon>
        <taxon>Pseudomonadati</taxon>
        <taxon>Pseudomonadota</taxon>
        <taxon>Alphaproteobacteria</taxon>
        <taxon>Hyphomicrobiales</taxon>
        <taxon>Methylobacteriaceae</taxon>
        <taxon>Microvirga</taxon>
    </lineage>
</organism>
<keyword evidence="4" id="KW-1185">Reference proteome</keyword>
<feature type="region of interest" description="Disordered" evidence="1">
    <location>
        <begin position="1"/>
        <end position="21"/>
    </location>
</feature>
<dbReference type="EMBL" id="VOSK01000517">
    <property type="protein sequence ID" value="MPR31028.1"/>
    <property type="molecule type" value="Genomic_DNA"/>
</dbReference>
<evidence type="ECO:0000313" key="3">
    <source>
        <dbReference type="EMBL" id="MPR31028.1"/>
    </source>
</evidence>
<dbReference type="PANTHER" id="PTHR42852">
    <property type="entry name" value="THIOL:DISULFIDE INTERCHANGE PROTEIN DSBE"/>
    <property type="match status" value="1"/>
</dbReference>
<dbReference type="Gene3D" id="3.40.30.10">
    <property type="entry name" value="Glutaredoxin"/>
    <property type="match status" value="1"/>
</dbReference>
<dbReference type="PROSITE" id="PS51352">
    <property type="entry name" value="THIOREDOXIN_2"/>
    <property type="match status" value="1"/>
</dbReference>
<dbReference type="AlphaFoldDB" id="A0A5N7MVV2"/>
<reference evidence="3 4" key="1">
    <citation type="journal article" date="2019" name="Syst. Appl. Microbiol.">
        <title>Microvirga tunisiensis sp. nov., a root nodule symbiotic bacterium isolated from Lupinus micranthus and L. luteus grown in Northern Tunisia.</title>
        <authorList>
            <person name="Msaddak A."/>
            <person name="Rejili M."/>
            <person name="Duran D."/>
            <person name="Mars M."/>
            <person name="Palacios J.M."/>
            <person name="Ruiz-Argueso T."/>
            <person name="Rey L."/>
            <person name="Imperial J."/>
        </authorList>
    </citation>
    <scope>NUCLEOTIDE SEQUENCE [LARGE SCALE GENOMIC DNA]</scope>
    <source>
        <strain evidence="3 4">Lmie10</strain>
    </source>
</reference>
<accession>A0A5N7MVV2</accession>
<gene>
    <name evidence="3" type="ORF">FS320_40480</name>
</gene>
<dbReference type="InterPro" id="IPR013766">
    <property type="entry name" value="Thioredoxin_domain"/>
</dbReference>
<dbReference type="GO" id="GO:0016491">
    <property type="term" value="F:oxidoreductase activity"/>
    <property type="evidence" value="ECO:0007669"/>
    <property type="project" value="InterPro"/>
</dbReference>
<evidence type="ECO:0000259" key="2">
    <source>
        <dbReference type="PROSITE" id="PS51352"/>
    </source>
</evidence>
<dbReference type="InterPro" id="IPR036249">
    <property type="entry name" value="Thioredoxin-like_sf"/>
</dbReference>
<dbReference type="OrthoDB" id="9802923at2"/>
<dbReference type="PANTHER" id="PTHR42852:SF13">
    <property type="entry name" value="PROTEIN DIPZ"/>
    <property type="match status" value="1"/>
</dbReference>
<dbReference type="CDD" id="cd02966">
    <property type="entry name" value="TlpA_like_family"/>
    <property type="match status" value="1"/>
</dbReference>
<dbReference type="SUPFAM" id="SSF52833">
    <property type="entry name" value="Thioredoxin-like"/>
    <property type="match status" value="1"/>
</dbReference>
<proteinExistence type="predicted"/>
<dbReference type="InterPro" id="IPR050553">
    <property type="entry name" value="Thioredoxin_ResA/DsbE_sf"/>
</dbReference>
<protein>
    <submittedName>
        <fullName evidence="3">TlpA family protein disulfide reductase</fullName>
    </submittedName>
</protein>
<feature type="domain" description="Thioredoxin" evidence="2">
    <location>
        <begin position="18"/>
        <end position="184"/>
    </location>
</feature>
<comment type="caution">
    <text evidence="3">The sequence shown here is derived from an EMBL/GenBank/DDBJ whole genome shotgun (WGS) entry which is preliminary data.</text>
</comment>
<evidence type="ECO:0000256" key="1">
    <source>
        <dbReference type="SAM" id="MobiDB-lite"/>
    </source>
</evidence>
<dbReference type="Proteomes" id="UP000403266">
    <property type="component" value="Unassembled WGS sequence"/>
</dbReference>
<sequence>MTKSADSEVPQGRADDVLRMNSPAPPIEVESWLRGQPLASFEPGTVYIVEFWATWCGPCVAAMPHLVQLQETYRDSGLEIVGVAASEHAPTADEARTTLEAWLADKFPNLNFRIAFDHTGEMKELWMEASLAFGIPTAFVVDRDGHIAFIGHPMQLDDVLPKVLNGSWRTSDDAKAADLERIAEGQREARKSALVKPILAKLRPAMQAEDWTTALAAVEEGVAVVPDNPNFRRAHADLLLHKMRDMRTGLPVMRQLVRDAIGTKSEPWMAMAMELLFDPAKDNCHLPQAERFAMGKELAEQILVLNPPHGNGPKYASYGAVAQYYCESGNTEHAIELVELGLNSVGHPEPMPDDLKPFYVPRLLQALANCTGEKACYGDFCVAPQAKFAESVEAQPPEEET</sequence>
<evidence type="ECO:0000313" key="4">
    <source>
        <dbReference type="Proteomes" id="UP000403266"/>
    </source>
</evidence>